<reference evidence="2" key="1">
    <citation type="submission" date="2008-08" db="EMBL/GenBank/DDBJ databases">
        <title>The complete genome sequence of Coprothermobacter proteolyticus strain ATCC 5245 / DSM 5265 / BT.</title>
        <authorList>
            <person name="Dodson R.J."/>
            <person name="Durkin A.S."/>
            <person name="Wu M."/>
            <person name="Eisen J."/>
            <person name="Sutton G."/>
        </authorList>
    </citation>
    <scope>NUCLEOTIDE SEQUENCE [LARGE SCALE GENOMIC DNA]</scope>
    <source>
        <strain evidence="2">ATCC 35245 / DSM 5265 / OCM 4 / BT</strain>
    </source>
</reference>
<dbReference type="KEGG" id="cpo:COPRO5265_1268"/>
<name>B5Y9X3_COPPD</name>
<protein>
    <submittedName>
        <fullName evidence="1">Uncharacterized protein</fullName>
    </submittedName>
</protein>
<dbReference type="Proteomes" id="UP000001732">
    <property type="component" value="Chromosome"/>
</dbReference>
<sequence length="305" mass="33664">MDSESYHLLSDIVKAIGETMGGWPVVVFVRPQTEVGDDILGYLLGAVQRGASPLTLSLSATSFRPELGLRVVDHLYRLKRGFKFVVNGPCFGGTNLVACGAETLCFTQTGEMGLWWGSINTPWNPVDESHRYLPLDVDVLLGYLELLERHPQSVEPITRDVSPLAVSAAYNSFKRTVGALEALERMSPKHKDALRAVRQSIQEDYSRASLPWGPGVAASFGFDVQTFDAALEKLFNDVNAKVFSEAFVPQRQGSAENYSVTVPDVMIIDSSAVLLHTTYIEGMIMDTEVEERPVGADWRTVFFRG</sequence>
<dbReference type="STRING" id="309798.COPRO5265_1268"/>
<proteinExistence type="predicted"/>
<dbReference type="EMBL" id="CP001145">
    <property type="protein sequence ID" value="ACI17161.1"/>
    <property type="molecule type" value="Genomic_DNA"/>
</dbReference>
<dbReference type="RefSeq" id="WP_012543813.1">
    <property type="nucleotide sequence ID" value="NC_011295.1"/>
</dbReference>
<dbReference type="HOGENOM" id="CLU_911244_0_0_9"/>
<gene>
    <name evidence="1" type="ordered locus">COPRO5265_1268</name>
</gene>
<keyword evidence="2" id="KW-1185">Reference proteome</keyword>
<evidence type="ECO:0000313" key="2">
    <source>
        <dbReference type="Proteomes" id="UP000001732"/>
    </source>
</evidence>
<organism evidence="1 2">
    <name type="scientific">Coprothermobacter proteolyticus (strain ATCC 35245 / DSM 5265 / OCM 4 / BT)</name>
    <dbReference type="NCBI Taxonomy" id="309798"/>
    <lineage>
        <taxon>Bacteria</taxon>
        <taxon>Pseudomonadati</taxon>
        <taxon>Coprothermobacterota</taxon>
        <taxon>Coprothermobacteria</taxon>
        <taxon>Coprothermobacterales</taxon>
        <taxon>Coprothermobacteraceae</taxon>
        <taxon>Coprothermobacter</taxon>
    </lineage>
</organism>
<accession>B5Y9X3</accession>
<dbReference type="OrthoDB" id="9895119at2"/>
<reference evidence="1 2" key="2">
    <citation type="journal article" date="2014" name="Genome Announc.">
        <title>Complete Genome Sequence of Coprothermobacter proteolyticus DSM 5265.</title>
        <authorList>
            <person name="Alexiev A."/>
            <person name="Coil D.A."/>
            <person name="Badger J.H."/>
            <person name="Enticknap J."/>
            <person name="Ward N."/>
            <person name="Robb F.T."/>
            <person name="Eisen J.A."/>
        </authorList>
    </citation>
    <scope>NUCLEOTIDE SEQUENCE [LARGE SCALE GENOMIC DNA]</scope>
    <source>
        <strain evidence="2">ATCC 35245 / DSM 5265 / OCM 4 / BT</strain>
    </source>
</reference>
<dbReference type="AlphaFoldDB" id="B5Y9X3"/>
<evidence type="ECO:0000313" key="1">
    <source>
        <dbReference type="EMBL" id="ACI17161.1"/>
    </source>
</evidence>